<dbReference type="Gene3D" id="3.40.50.2300">
    <property type="match status" value="1"/>
</dbReference>
<dbReference type="SUPFAM" id="SSF52172">
    <property type="entry name" value="CheY-like"/>
    <property type="match status" value="1"/>
</dbReference>
<gene>
    <name evidence="3" type="ORF">F3S47_04300</name>
</gene>
<evidence type="ECO:0000313" key="4">
    <source>
        <dbReference type="Proteomes" id="UP000326554"/>
    </source>
</evidence>
<comment type="caution">
    <text evidence="3">The sequence shown here is derived from an EMBL/GenBank/DDBJ whole genome shotgun (WGS) entry which is preliminary data.</text>
</comment>
<evidence type="ECO:0000256" key="1">
    <source>
        <dbReference type="PROSITE-ProRule" id="PRU00169"/>
    </source>
</evidence>
<dbReference type="CDD" id="cd00156">
    <property type="entry name" value="REC"/>
    <property type="match status" value="1"/>
</dbReference>
<dbReference type="Proteomes" id="UP000326554">
    <property type="component" value="Unassembled WGS sequence"/>
</dbReference>
<dbReference type="Pfam" id="PF00072">
    <property type="entry name" value="Response_reg"/>
    <property type="match status" value="1"/>
</dbReference>
<name>A0A5J5GSX1_9RHOB</name>
<dbReference type="InterPro" id="IPR001789">
    <property type="entry name" value="Sig_transdc_resp-reg_receiver"/>
</dbReference>
<feature type="modified residue" description="4-aspartylphosphate" evidence="1">
    <location>
        <position position="74"/>
    </location>
</feature>
<dbReference type="SMART" id="SM00448">
    <property type="entry name" value="REC"/>
    <property type="match status" value="1"/>
</dbReference>
<evidence type="ECO:0000313" key="3">
    <source>
        <dbReference type="EMBL" id="KAA9010472.1"/>
    </source>
</evidence>
<keyword evidence="4" id="KW-1185">Reference proteome</keyword>
<dbReference type="EMBL" id="VYQE01000001">
    <property type="protein sequence ID" value="KAA9010472.1"/>
    <property type="molecule type" value="Genomic_DNA"/>
</dbReference>
<dbReference type="InterPro" id="IPR011006">
    <property type="entry name" value="CheY-like_superfamily"/>
</dbReference>
<organism evidence="3 4">
    <name type="scientific">Histidinibacterium aquaticum</name>
    <dbReference type="NCBI Taxonomy" id="2613962"/>
    <lineage>
        <taxon>Bacteria</taxon>
        <taxon>Pseudomonadati</taxon>
        <taxon>Pseudomonadota</taxon>
        <taxon>Alphaproteobacteria</taxon>
        <taxon>Rhodobacterales</taxon>
        <taxon>Paracoccaceae</taxon>
        <taxon>Histidinibacterium</taxon>
    </lineage>
</organism>
<accession>A0A5J5GSX1</accession>
<feature type="domain" description="Response regulatory" evidence="2">
    <location>
        <begin position="23"/>
        <end position="141"/>
    </location>
</feature>
<keyword evidence="1" id="KW-0597">Phosphoprotein</keyword>
<dbReference type="PROSITE" id="PS50110">
    <property type="entry name" value="RESPONSE_REGULATORY"/>
    <property type="match status" value="1"/>
</dbReference>
<proteinExistence type="predicted"/>
<protein>
    <submittedName>
        <fullName evidence="3">Response regulator</fullName>
    </submittedName>
</protein>
<dbReference type="GO" id="GO:0000160">
    <property type="term" value="P:phosphorelay signal transduction system"/>
    <property type="evidence" value="ECO:0007669"/>
    <property type="project" value="InterPro"/>
</dbReference>
<sequence>MLPESHLEVPLPRAAPEAGPSLTALVLDDNDIDRMRLRKLCQKAGMLLEVTEAADLDEFRAALDEAPFDLVFIDYCLGPDTGLDALGELGAHPDQTGAVPIMVTSIDRYDVAVTAMRRGCADYIAKDDLNVDLLRMSVTRAFERRAMLAALSESRVLRRTLKGTITRFSRSCGPEMRMVLSGILKQSRGLRQQDDLDADMRSRLTVLERSCTDVVTFLDDLATMIERIGDEADPEGPSRRLS</sequence>
<dbReference type="RefSeq" id="WP_150443958.1">
    <property type="nucleotide sequence ID" value="NZ_VYQE01000001.1"/>
</dbReference>
<evidence type="ECO:0000259" key="2">
    <source>
        <dbReference type="PROSITE" id="PS50110"/>
    </source>
</evidence>
<dbReference type="AlphaFoldDB" id="A0A5J5GSX1"/>
<reference evidence="3 4" key="1">
    <citation type="submission" date="2019-09" db="EMBL/GenBank/DDBJ databases">
        <authorList>
            <person name="Park J.-S."/>
            <person name="Choi H.-J."/>
        </authorList>
    </citation>
    <scope>NUCLEOTIDE SEQUENCE [LARGE SCALE GENOMIC DNA]</scope>
    <source>
        <strain evidence="3 4">176SS1-4</strain>
    </source>
</reference>